<dbReference type="PROSITE" id="PS51272">
    <property type="entry name" value="SLH"/>
    <property type="match status" value="2"/>
</dbReference>
<dbReference type="KEGG" id="mpec:B9O19_01572"/>
<dbReference type="Gene3D" id="3.60.21.10">
    <property type="match status" value="1"/>
</dbReference>
<dbReference type="SUPFAM" id="SSF55816">
    <property type="entry name" value="5'-nucleotidase (syn. UDP-sugar hydrolase), C-terminal domain"/>
    <property type="match status" value="1"/>
</dbReference>
<evidence type="ECO:0000256" key="2">
    <source>
        <dbReference type="ARBA" id="ARBA00022737"/>
    </source>
</evidence>
<feature type="signal peptide" evidence="3">
    <location>
        <begin position="1"/>
        <end position="32"/>
    </location>
</feature>
<dbReference type="GO" id="GO:0016787">
    <property type="term" value="F:hydrolase activity"/>
    <property type="evidence" value="ECO:0007669"/>
    <property type="project" value="InterPro"/>
</dbReference>
<dbReference type="Gene3D" id="3.90.780.10">
    <property type="entry name" value="5'-Nucleotidase, C-terminal domain"/>
    <property type="match status" value="1"/>
</dbReference>
<dbReference type="AlphaFoldDB" id="A0A2K9P3D1"/>
<dbReference type="InterPro" id="IPR029052">
    <property type="entry name" value="Metallo-depent_PP-like"/>
</dbReference>
<dbReference type="InterPro" id="IPR013783">
    <property type="entry name" value="Ig-like_fold"/>
</dbReference>
<reference evidence="5 6" key="1">
    <citation type="submission" date="2017-04" db="EMBL/GenBank/DDBJ databases">
        <title>Monoglobus pectinilyticus 14 draft genome.</title>
        <authorList>
            <person name="Kim C."/>
            <person name="Rosendale D.I."/>
            <person name="Kelly W.J."/>
            <person name="Tannock G.W."/>
            <person name="Patchett M.L."/>
            <person name="Jordens J.Z."/>
        </authorList>
    </citation>
    <scope>NUCLEOTIDE SEQUENCE [LARGE SCALE GENOMIC DNA]</scope>
    <source>
        <strain evidence="5 6">14</strain>
    </source>
</reference>
<dbReference type="EMBL" id="CP020991">
    <property type="protein sequence ID" value="AUO19730.1"/>
    <property type="molecule type" value="Genomic_DNA"/>
</dbReference>
<dbReference type="GO" id="GO:0030288">
    <property type="term" value="C:outer membrane-bounded periplasmic space"/>
    <property type="evidence" value="ECO:0007669"/>
    <property type="project" value="TreeGrafter"/>
</dbReference>
<dbReference type="InterPro" id="IPR008964">
    <property type="entry name" value="Invasin/intimin_cell_adhesion"/>
</dbReference>
<evidence type="ECO:0000259" key="4">
    <source>
        <dbReference type="PROSITE" id="PS51272"/>
    </source>
</evidence>
<feature type="chain" id="PRO_5014649160" evidence="3">
    <location>
        <begin position="33"/>
        <end position="795"/>
    </location>
</feature>
<gene>
    <name evidence="5" type="ORF">B9O19_01572</name>
</gene>
<dbReference type="Pfam" id="PF02872">
    <property type="entry name" value="5_nucleotid_C"/>
    <property type="match status" value="1"/>
</dbReference>
<dbReference type="OrthoDB" id="9800780at2"/>
<feature type="domain" description="SLH" evidence="4">
    <location>
        <begin position="122"/>
        <end position="185"/>
    </location>
</feature>
<dbReference type="SUPFAM" id="SSF56300">
    <property type="entry name" value="Metallo-dependent phosphatases"/>
    <property type="match status" value="1"/>
</dbReference>
<dbReference type="InterPro" id="IPR006179">
    <property type="entry name" value="5_nucleotidase/apyrase"/>
</dbReference>
<proteinExistence type="predicted"/>
<dbReference type="Proteomes" id="UP000235589">
    <property type="component" value="Chromosome"/>
</dbReference>
<dbReference type="InterPro" id="IPR036907">
    <property type="entry name" value="5'-Nucleotdase_C_sf"/>
</dbReference>
<dbReference type="Gene3D" id="2.60.40.10">
    <property type="entry name" value="Immunoglobulins"/>
    <property type="match status" value="1"/>
</dbReference>
<dbReference type="GO" id="GO:0009166">
    <property type="term" value="P:nucleotide catabolic process"/>
    <property type="evidence" value="ECO:0007669"/>
    <property type="project" value="InterPro"/>
</dbReference>
<dbReference type="SUPFAM" id="SSF49373">
    <property type="entry name" value="Invasin/intimin cell-adhesion fragments"/>
    <property type="match status" value="1"/>
</dbReference>
<feature type="domain" description="SLH" evidence="4">
    <location>
        <begin position="33"/>
        <end position="96"/>
    </location>
</feature>
<dbReference type="Pfam" id="PF00149">
    <property type="entry name" value="Metallophos"/>
    <property type="match status" value="1"/>
</dbReference>
<dbReference type="GeneID" id="98062964"/>
<evidence type="ECO:0000256" key="3">
    <source>
        <dbReference type="SAM" id="SignalP"/>
    </source>
</evidence>
<dbReference type="PANTHER" id="PTHR11575">
    <property type="entry name" value="5'-NUCLEOTIDASE-RELATED"/>
    <property type="match status" value="1"/>
</dbReference>
<evidence type="ECO:0000256" key="1">
    <source>
        <dbReference type="ARBA" id="ARBA00022729"/>
    </source>
</evidence>
<dbReference type="InterPro" id="IPR004843">
    <property type="entry name" value="Calcineurin-like_PHP"/>
</dbReference>
<evidence type="ECO:0000313" key="5">
    <source>
        <dbReference type="EMBL" id="AUO19730.1"/>
    </source>
</evidence>
<sequence length="795" mass="85248">MNNNQFRSLKRVLCALTAVIMVFAAAGVSVFAADTQFEDLSGDSWAYPYIEYCIQNGLMNGVNESEFQPDGIVSDVMAKTVLQRLVPSCDFDSYIWSEPVEREDMAVLVYTAGGSANTEDIAVAYSDAENISSECYTAVAWCSVNNIMSGKENQTFDPSGYMTRSELAAVAMRLAEYLNADSLTINIIHTNDIHGYDVGDKSVIGMDEISALKKQTDNAVLADAGDATQGIAFVSLDKGASAIEAMNLAGYDVMACGNHEFDYGQETAKKNAAAADFPIISANTLKDGQPFFKGSYADGTKENNGENAIIEIDGVKVGFFGILTSDTASSTKPSGILGISFEDETETAKRQVEELQNQGADVVIGLFHVGVSQASSVTTPAIVDGLLDTSGLDAVIDGHSHTVYNNTENGVLIAQTGSYSENIGIMSVSVKDGEVIGVKENMLSSAEVKAKVTPDPEVTEYLEKVTAEQSKLLDNKIAETKTTLWGGYVNNFAVPRAVETNLGNLICDAMIDEVKNNISAEYSGLPIVSVQNGGGVRASVKNGDITVGSIFNVLPFGNTLFVKEITPNILYSVMERSVKNAIAQDEETGLLDLYPDGGFLQIGGMSVKYDPSGKEGEKVISVTLGGQTEPLDRTDSETKILLATNDFVAMGGNDYDMVPGLPEIMQGTDVEQIVCDYILKLTDNGVKPLEVENTEGRIVEMSGYTAKDYTSSLYLKDINGNLLTDKTVTVYVDGEAFGEFTSNKDGIIKLTLTSGPHSVKTAENAEEAYVNNICGQGTVEYRGEEEVLFPTLVLE</sequence>
<dbReference type="PRINTS" id="PR01607">
    <property type="entry name" value="APYRASEFAMLY"/>
</dbReference>
<dbReference type="RefSeq" id="WP_102365909.1">
    <property type="nucleotide sequence ID" value="NZ_CP020991.1"/>
</dbReference>
<accession>A0A2K9P3D1</accession>
<name>A0A2K9P3D1_9FIRM</name>
<keyword evidence="6" id="KW-1185">Reference proteome</keyword>
<keyword evidence="1 3" id="KW-0732">Signal</keyword>
<organism evidence="5 6">
    <name type="scientific">Monoglobus pectinilyticus</name>
    <dbReference type="NCBI Taxonomy" id="1981510"/>
    <lineage>
        <taxon>Bacteria</taxon>
        <taxon>Bacillati</taxon>
        <taxon>Bacillota</taxon>
        <taxon>Clostridia</taxon>
        <taxon>Monoglobales</taxon>
        <taxon>Monoglobaceae</taxon>
        <taxon>Monoglobus</taxon>
    </lineage>
</organism>
<evidence type="ECO:0000313" key="6">
    <source>
        <dbReference type="Proteomes" id="UP000235589"/>
    </source>
</evidence>
<dbReference type="PANTHER" id="PTHR11575:SF24">
    <property type="entry name" value="5'-NUCLEOTIDASE"/>
    <property type="match status" value="1"/>
</dbReference>
<keyword evidence="2" id="KW-0677">Repeat</keyword>
<protein>
    <submittedName>
        <fullName evidence="5">5'-nucleotidase / S-layer domain-containing protein</fullName>
    </submittedName>
</protein>
<dbReference type="InterPro" id="IPR008334">
    <property type="entry name" value="5'-Nucleotdase_C"/>
</dbReference>
<dbReference type="Pfam" id="PF00395">
    <property type="entry name" value="SLH"/>
    <property type="match status" value="2"/>
</dbReference>
<dbReference type="InterPro" id="IPR001119">
    <property type="entry name" value="SLH_dom"/>
</dbReference>